<gene>
    <name evidence="2" type="ORF">F2Q69_00006941</name>
</gene>
<evidence type="ECO:0000313" key="2">
    <source>
        <dbReference type="EMBL" id="KAF3508141.1"/>
    </source>
</evidence>
<organism evidence="2 3">
    <name type="scientific">Brassica cretica</name>
    <name type="common">Mustard</name>
    <dbReference type="NCBI Taxonomy" id="69181"/>
    <lineage>
        <taxon>Eukaryota</taxon>
        <taxon>Viridiplantae</taxon>
        <taxon>Streptophyta</taxon>
        <taxon>Embryophyta</taxon>
        <taxon>Tracheophyta</taxon>
        <taxon>Spermatophyta</taxon>
        <taxon>Magnoliopsida</taxon>
        <taxon>eudicotyledons</taxon>
        <taxon>Gunneridae</taxon>
        <taxon>Pentapetalae</taxon>
        <taxon>rosids</taxon>
        <taxon>malvids</taxon>
        <taxon>Brassicales</taxon>
        <taxon>Brassicaceae</taxon>
        <taxon>Brassiceae</taxon>
        <taxon>Brassica</taxon>
    </lineage>
</organism>
<accession>A0A8S9P1I9</accession>
<sequence length="330" mass="38792">MMKIMRRNELQSTEQFLMKKTNFYIIPPGRGTNHRSTKQSQRRSKLNLITQTDNEHRPTFPTTHRSTLESTVCEKETTRLRVGQMITITKAMQRDEADQHQAEVTGERTRFSHSIDRAIRPSIDKRPPSLIDIRPKPKPTVSENPNFDNQYLTPDEFGIFRDPDGYARAIDGMHYKYPKRTLQTFFRWLMEQIISSCNNAPFQHISRGLQKSSIDRHLEFGRRAFDLYGTRKFYWEEKDEYGVYRDDQGCARDVDGHIINVSKGDIRKLMERASRDEHSYICLPEHANSFTQTTLVLKIYTRDEINEMFYGVYGAQEKNETDFQMKLDGV</sequence>
<evidence type="ECO:0000313" key="3">
    <source>
        <dbReference type="Proteomes" id="UP000712600"/>
    </source>
</evidence>
<feature type="region of interest" description="Disordered" evidence="1">
    <location>
        <begin position="122"/>
        <end position="148"/>
    </location>
</feature>
<evidence type="ECO:0000256" key="1">
    <source>
        <dbReference type="SAM" id="MobiDB-lite"/>
    </source>
</evidence>
<dbReference type="EMBL" id="QGKX02001521">
    <property type="protein sequence ID" value="KAF3508141.1"/>
    <property type="molecule type" value="Genomic_DNA"/>
</dbReference>
<name>A0A8S9P1I9_BRACR</name>
<protein>
    <submittedName>
        <fullName evidence="2">Uncharacterized protein</fullName>
    </submittedName>
</protein>
<comment type="caution">
    <text evidence="2">The sequence shown here is derived from an EMBL/GenBank/DDBJ whole genome shotgun (WGS) entry which is preliminary data.</text>
</comment>
<dbReference type="Proteomes" id="UP000712600">
    <property type="component" value="Unassembled WGS sequence"/>
</dbReference>
<proteinExistence type="predicted"/>
<reference evidence="2" key="1">
    <citation type="submission" date="2019-12" db="EMBL/GenBank/DDBJ databases">
        <title>Genome sequencing and annotation of Brassica cretica.</title>
        <authorList>
            <person name="Studholme D.J."/>
            <person name="Sarris P."/>
        </authorList>
    </citation>
    <scope>NUCLEOTIDE SEQUENCE</scope>
    <source>
        <strain evidence="2">PFS-109/04</strain>
        <tissue evidence="2">Leaf</tissue>
    </source>
</reference>
<dbReference type="AlphaFoldDB" id="A0A8S9P1I9"/>